<dbReference type="Gene3D" id="1.10.10.60">
    <property type="entry name" value="Homeodomain-like"/>
    <property type="match status" value="1"/>
</dbReference>
<dbReference type="PANTHER" id="PTHR46796:SF2">
    <property type="entry name" value="TRANSCRIPTIONAL REGULATORY PROTEIN"/>
    <property type="match status" value="1"/>
</dbReference>
<dbReference type="InterPro" id="IPR050204">
    <property type="entry name" value="AraC_XylS_family_regulators"/>
</dbReference>
<dbReference type="Pfam" id="PF12833">
    <property type="entry name" value="HTH_18"/>
    <property type="match status" value="1"/>
</dbReference>
<dbReference type="GO" id="GO:0003700">
    <property type="term" value="F:DNA-binding transcription factor activity"/>
    <property type="evidence" value="ECO:0007669"/>
    <property type="project" value="InterPro"/>
</dbReference>
<protein>
    <submittedName>
        <fullName evidence="5">Helix-turn-helix transcriptional regulator</fullName>
    </submittedName>
</protein>
<feature type="domain" description="HTH araC/xylS-type" evidence="4">
    <location>
        <begin position="168"/>
        <end position="266"/>
    </location>
</feature>
<name>A0A540WP65_9BACT</name>
<keyword evidence="1" id="KW-0805">Transcription regulation</keyword>
<comment type="caution">
    <text evidence="5">The sequence shown here is derived from an EMBL/GenBank/DDBJ whole genome shotgun (WGS) entry which is preliminary data.</text>
</comment>
<dbReference type="RefSeq" id="WP_141647442.1">
    <property type="nucleotide sequence ID" value="NZ_VIFM01000230.1"/>
</dbReference>
<keyword evidence="3" id="KW-0804">Transcription</keyword>
<dbReference type="SUPFAM" id="SSF46689">
    <property type="entry name" value="Homeodomain-like"/>
    <property type="match status" value="2"/>
</dbReference>
<evidence type="ECO:0000256" key="3">
    <source>
        <dbReference type="ARBA" id="ARBA00023163"/>
    </source>
</evidence>
<dbReference type="AlphaFoldDB" id="A0A540WP65"/>
<dbReference type="GO" id="GO:0043565">
    <property type="term" value="F:sequence-specific DNA binding"/>
    <property type="evidence" value="ECO:0007669"/>
    <property type="project" value="InterPro"/>
</dbReference>
<evidence type="ECO:0000313" key="5">
    <source>
        <dbReference type="EMBL" id="TQF10770.1"/>
    </source>
</evidence>
<dbReference type="OrthoDB" id="5337216at2"/>
<proteinExistence type="predicted"/>
<dbReference type="PANTHER" id="PTHR46796">
    <property type="entry name" value="HTH-TYPE TRANSCRIPTIONAL ACTIVATOR RHAS-RELATED"/>
    <property type="match status" value="1"/>
</dbReference>
<dbReference type="PROSITE" id="PS01124">
    <property type="entry name" value="HTH_ARAC_FAMILY_2"/>
    <property type="match status" value="1"/>
</dbReference>
<accession>A0A540WP65</accession>
<keyword evidence="2" id="KW-0238">DNA-binding</keyword>
<dbReference type="PROSITE" id="PS00041">
    <property type="entry name" value="HTH_ARAC_FAMILY_1"/>
    <property type="match status" value="1"/>
</dbReference>
<dbReference type="InterPro" id="IPR009057">
    <property type="entry name" value="Homeodomain-like_sf"/>
</dbReference>
<dbReference type="SMART" id="SM00342">
    <property type="entry name" value="HTH_ARAC"/>
    <property type="match status" value="1"/>
</dbReference>
<evidence type="ECO:0000256" key="2">
    <source>
        <dbReference type="ARBA" id="ARBA00023125"/>
    </source>
</evidence>
<organism evidence="5 6">
    <name type="scientific">Myxococcus llanfairpwllgwyngyllgogerychwyrndrobwllllantysiliogogogochensis</name>
    <dbReference type="NCBI Taxonomy" id="2590453"/>
    <lineage>
        <taxon>Bacteria</taxon>
        <taxon>Pseudomonadati</taxon>
        <taxon>Myxococcota</taxon>
        <taxon>Myxococcia</taxon>
        <taxon>Myxococcales</taxon>
        <taxon>Cystobacterineae</taxon>
        <taxon>Myxococcaceae</taxon>
        <taxon>Myxococcus</taxon>
    </lineage>
</organism>
<sequence>MAQLLTLLESEQFRVLDSRCRHPRAGPAEERGGDPGHLVLLRRGCFSYHRGLRRFVADPCTALLHHPRVDYRVGHPGAEGDDATVIKLAPELFDELWGRRGPDHPELGLSAAVHLRHARVCAALRDPRGDRLSREETVFALLEVAASDRQRAEAPARGDRGARRRTVGRVRALLAAQLSANLSLDTVAQEARCSPFHLMRLFHAETGLSLRAYRRQLRVLTALQRLAEGEQDLARLALELGFSHHSHLSQSVRQVLGSSPARLRAELQQVRAGS</sequence>
<evidence type="ECO:0000313" key="6">
    <source>
        <dbReference type="Proteomes" id="UP000315369"/>
    </source>
</evidence>
<dbReference type="InterPro" id="IPR018060">
    <property type="entry name" value="HTH_AraC"/>
</dbReference>
<gene>
    <name evidence="5" type="ORF">FJV41_37655</name>
</gene>
<dbReference type="EMBL" id="VIFM01000230">
    <property type="protein sequence ID" value="TQF10770.1"/>
    <property type="molecule type" value="Genomic_DNA"/>
</dbReference>
<evidence type="ECO:0000256" key="1">
    <source>
        <dbReference type="ARBA" id="ARBA00023015"/>
    </source>
</evidence>
<dbReference type="Proteomes" id="UP000315369">
    <property type="component" value="Unassembled WGS sequence"/>
</dbReference>
<reference evidence="5 6" key="1">
    <citation type="submission" date="2019-06" db="EMBL/GenBank/DDBJ databases">
        <authorList>
            <person name="Livingstone P."/>
            <person name="Whitworth D."/>
        </authorList>
    </citation>
    <scope>NUCLEOTIDE SEQUENCE [LARGE SCALE GENOMIC DNA]</scope>
    <source>
        <strain evidence="5 6">AM401</strain>
    </source>
</reference>
<keyword evidence="6" id="KW-1185">Reference proteome</keyword>
<dbReference type="InterPro" id="IPR018062">
    <property type="entry name" value="HTH_AraC-typ_CS"/>
</dbReference>
<evidence type="ECO:0000259" key="4">
    <source>
        <dbReference type="PROSITE" id="PS01124"/>
    </source>
</evidence>